<dbReference type="EMBL" id="CM004466">
    <property type="protein sequence ID" value="OCT99739.1"/>
    <property type="molecule type" value="Genomic_DNA"/>
</dbReference>
<gene>
    <name evidence="1" type="ORF">XELAEV_18005520mg</name>
</gene>
<evidence type="ECO:0000313" key="2">
    <source>
        <dbReference type="Proteomes" id="UP000694892"/>
    </source>
</evidence>
<accession>A0A974I2Y1</accession>
<organism evidence="1 2">
    <name type="scientific">Xenopus laevis</name>
    <name type="common">African clawed frog</name>
    <dbReference type="NCBI Taxonomy" id="8355"/>
    <lineage>
        <taxon>Eukaryota</taxon>
        <taxon>Metazoa</taxon>
        <taxon>Chordata</taxon>
        <taxon>Craniata</taxon>
        <taxon>Vertebrata</taxon>
        <taxon>Euteleostomi</taxon>
        <taxon>Amphibia</taxon>
        <taxon>Batrachia</taxon>
        <taxon>Anura</taxon>
        <taxon>Pipoidea</taxon>
        <taxon>Pipidae</taxon>
        <taxon>Xenopodinae</taxon>
        <taxon>Xenopus</taxon>
        <taxon>Xenopus</taxon>
    </lineage>
</organism>
<name>A0A974I2Y1_XENLA</name>
<protein>
    <submittedName>
        <fullName evidence="1">Uncharacterized protein</fullName>
    </submittedName>
</protein>
<reference evidence="2" key="1">
    <citation type="journal article" date="2016" name="Nature">
        <title>Genome evolution in the allotetraploid frog Xenopus laevis.</title>
        <authorList>
            <person name="Session A.M."/>
            <person name="Uno Y."/>
            <person name="Kwon T."/>
            <person name="Chapman J.A."/>
            <person name="Toyoda A."/>
            <person name="Takahashi S."/>
            <person name="Fukui A."/>
            <person name="Hikosaka A."/>
            <person name="Suzuki A."/>
            <person name="Kondo M."/>
            <person name="van Heeringen S.J."/>
            <person name="Quigley I."/>
            <person name="Heinz S."/>
            <person name="Ogino H."/>
            <person name="Ochi H."/>
            <person name="Hellsten U."/>
            <person name="Lyons J.B."/>
            <person name="Simakov O."/>
            <person name="Putnam N."/>
            <person name="Stites J."/>
            <person name="Kuroki Y."/>
            <person name="Tanaka T."/>
            <person name="Michiue T."/>
            <person name="Watanabe M."/>
            <person name="Bogdanovic O."/>
            <person name="Lister R."/>
            <person name="Georgiou G."/>
            <person name="Paranjpe S.S."/>
            <person name="van Kruijsbergen I."/>
            <person name="Shu S."/>
            <person name="Carlson J."/>
            <person name="Kinoshita T."/>
            <person name="Ohta Y."/>
            <person name="Mawaribuchi S."/>
            <person name="Jenkins J."/>
            <person name="Grimwood J."/>
            <person name="Schmutz J."/>
            <person name="Mitros T."/>
            <person name="Mozaffari S.V."/>
            <person name="Suzuki Y."/>
            <person name="Haramoto Y."/>
            <person name="Yamamoto T.S."/>
            <person name="Takagi C."/>
            <person name="Heald R."/>
            <person name="Miller K."/>
            <person name="Haudenschild C."/>
            <person name="Kitzman J."/>
            <person name="Nakayama T."/>
            <person name="Izutsu Y."/>
            <person name="Robert J."/>
            <person name="Fortriede J."/>
            <person name="Burns K."/>
            <person name="Lotay V."/>
            <person name="Karimi K."/>
            <person name="Yasuoka Y."/>
            <person name="Dichmann D.S."/>
            <person name="Flajnik M.F."/>
            <person name="Houston D.W."/>
            <person name="Shendure J."/>
            <person name="DuPasquier L."/>
            <person name="Vize P.D."/>
            <person name="Zorn A.M."/>
            <person name="Ito M."/>
            <person name="Marcotte E.M."/>
            <person name="Wallingford J.B."/>
            <person name="Ito Y."/>
            <person name="Asashima M."/>
            <person name="Ueno N."/>
            <person name="Matsuda Y."/>
            <person name="Veenstra G.J."/>
            <person name="Fujiyama A."/>
            <person name="Harland R.M."/>
            <person name="Taira M."/>
            <person name="Rokhsar D.S."/>
        </authorList>
    </citation>
    <scope>NUCLEOTIDE SEQUENCE [LARGE SCALE GENOMIC DNA]</scope>
    <source>
        <strain evidence="2">J</strain>
    </source>
</reference>
<evidence type="ECO:0000313" key="1">
    <source>
        <dbReference type="EMBL" id="OCT99739.1"/>
    </source>
</evidence>
<proteinExistence type="predicted"/>
<sequence>MCRKNKVCTFSCLCTRGRESKGNFIHYILIAATYYPLPALDNVRTSSSNVNAVCTIDLICQPYSSELYQLSSCSTIGL</sequence>
<dbReference type="AlphaFoldDB" id="A0A974I2Y1"/>
<dbReference type="Proteomes" id="UP000694892">
    <property type="component" value="Chromosome 1L"/>
</dbReference>